<keyword evidence="1" id="KW-0812">Transmembrane</keyword>
<dbReference type="Pfam" id="PF01066">
    <property type="entry name" value="CDP-OH_P_transf"/>
    <property type="match status" value="1"/>
</dbReference>
<reference evidence="3" key="1">
    <citation type="journal article" date="2019" name="Int. J. Syst. Evol. Microbiol.">
        <title>The Global Catalogue of Microorganisms (GCM) 10K type strain sequencing project: providing services to taxonomists for standard genome sequencing and annotation.</title>
        <authorList>
            <consortium name="The Broad Institute Genomics Platform"/>
            <consortium name="The Broad Institute Genome Sequencing Center for Infectious Disease"/>
            <person name="Wu L."/>
            <person name="Ma J."/>
        </authorList>
    </citation>
    <scope>NUCLEOTIDE SEQUENCE [LARGE SCALE GENOMIC DNA]</scope>
    <source>
        <strain evidence="3">CGMCC 1.15297</strain>
    </source>
</reference>
<feature type="transmembrane region" description="Helical" evidence="1">
    <location>
        <begin position="168"/>
        <end position="184"/>
    </location>
</feature>
<dbReference type="EMBL" id="BMID01000001">
    <property type="protein sequence ID" value="GGA05986.1"/>
    <property type="molecule type" value="Genomic_DNA"/>
</dbReference>
<dbReference type="RefSeq" id="WP_188642085.1">
    <property type="nucleotide sequence ID" value="NZ_BMID01000001.1"/>
</dbReference>
<dbReference type="InterPro" id="IPR000462">
    <property type="entry name" value="CDP-OH_P_trans"/>
</dbReference>
<gene>
    <name evidence="2" type="ORF">GCM10010923_14780</name>
</gene>
<feature type="transmembrane region" description="Helical" evidence="1">
    <location>
        <begin position="43"/>
        <end position="61"/>
    </location>
</feature>
<feature type="transmembrane region" description="Helical" evidence="1">
    <location>
        <begin position="67"/>
        <end position="89"/>
    </location>
</feature>
<evidence type="ECO:0000313" key="3">
    <source>
        <dbReference type="Proteomes" id="UP000603317"/>
    </source>
</evidence>
<organism evidence="2 3">
    <name type="scientific">Blastomonas marina</name>
    <dbReference type="NCBI Taxonomy" id="1867408"/>
    <lineage>
        <taxon>Bacteria</taxon>
        <taxon>Pseudomonadati</taxon>
        <taxon>Pseudomonadota</taxon>
        <taxon>Alphaproteobacteria</taxon>
        <taxon>Sphingomonadales</taxon>
        <taxon>Sphingomonadaceae</taxon>
        <taxon>Blastomonas</taxon>
    </lineage>
</organism>
<proteinExistence type="predicted"/>
<dbReference type="Proteomes" id="UP000603317">
    <property type="component" value="Unassembled WGS sequence"/>
</dbReference>
<protein>
    <recommendedName>
        <fullName evidence="4">CDP-alcohol phosphatidyltransferase</fullName>
    </recommendedName>
</protein>
<evidence type="ECO:0008006" key="4">
    <source>
        <dbReference type="Google" id="ProtNLM"/>
    </source>
</evidence>
<comment type="caution">
    <text evidence="2">The sequence shown here is derived from an EMBL/GenBank/DDBJ whole genome shotgun (WGS) entry which is preliminary data.</text>
</comment>
<keyword evidence="1" id="KW-1133">Transmembrane helix</keyword>
<name>A0ABQ1FDJ3_9SPHN</name>
<feature type="transmembrane region" description="Helical" evidence="1">
    <location>
        <begin position="196"/>
        <end position="221"/>
    </location>
</feature>
<keyword evidence="3" id="KW-1185">Reference proteome</keyword>
<evidence type="ECO:0000313" key="2">
    <source>
        <dbReference type="EMBL" id="GGA05986.1"/>
    </source>
</evidence>
<evidence type="ECO:0000256" key="1">
    <source>
        <dbReference type="SAM" id="Phobius"/>
    </source>
</evidence>
<dbReference type="InterPro" id="IPR043130">
    <property type="entry name" value="CDP-OH_PTrfase_TM_dom"/>
</dbReference>
<dbReference type="Gene3D" id="1.20.120.1760">
    <property type="match status" value="1"/>
</dbReference>
<keyword evidence="1" id="KW-0472">Membrane</keyword>
<accession>A0ABQ1FDJ3</accession>
<feature type="transmembrane region" description="Helical" evidence="1">
    <location>
        <begin position="127"/>
        <end position="148"/>
    </location>
</feature>
<sequence length="237" mass="26104">MNVSRDEPDEIERIQHTLVTRAERAALDWLCTRLPRWVTPDKLTLLAILAAVGIGLCYVFAESEPALLWVAIGLFVVHWFGDSLDGSIARHRSIERPNYGFFIDHSSDMLAGLLILGGLGLSPFVKLEIALLTLAGYYLVSIHTFLLAKVTGEFHLSHGGLGPTEIRIAFILVTICMIVFGTDVPQWRGFSLWDGIVAACGALMIAIYVTLTIAIGTRLSGEDKARLAKKRADQETR</sequence>